<sequence>MQALEVGDPWNETTDVGPLIDLAAAERIEAWVGETVAALATVLTGGVCDDTAYAPTVLMDVPPHVKVFNEEVFGWVLPVPTIGGIGAGFAAINGSGTGAGRASSPTMFASPCGRRPSLRSAA</sequence>
<dbReference type="Gene3D" id="3.40.309.10">
    <property type="entry name" value="Aldehyde Dehydrogenase, Chain A, domain 2"/>
    <property type="match status" value="1"/>
</dbReference>
<evidence type="ECO:0000256" key="2">
    <source>
        <dbReference type="ARBA" id="ARBA00023002"/>
    </source>
</evidence>
<dbReference type="InterPro" id="IPR016163">
    <property type="entry name" value="Ald_DH_C"/>
</dbReference>
<dbReference type="SUPFAM" id="SSF53720">
    <property type="entry name" value="ALDH-like"/>
    <property type="match status" value="1"/>
</dbReference>
<feature type="region of interest" description="Disordered" evidence="3">
    <location>
        <begin position="97"/>
        <end position="122"/>
    </location>
</feature>
<proteinExistence type="inferred from homology"/>
<accession>A0A1C5ALI0</accession>
<dbReference type="AlphaFoldDB" id="A0A1C5ALI0"/>
<dbReference type="EMBL" id="FMCX01000012">
    <property type="protein sequence ID" value="SCF45864.1"/>
    <property type="molecule type" value="Genomic_DNA"/>
</dbReference>
<evidence type="ECO:0000256" key="3">
    <source>
        <dbReference type="SAM" id="MobiDB-lite"/>
    </source>
</evidence>
<dbReference type="InterPro" id="IPR015590">
    <property type="entry name" value="Aldehyde_DH_dom"/>
</dbReference>
<evidence type="ECO:0000256" key="1">
    <source>
        <dbReference type="ARBA" id="ARBA00009986"/>
    </source>
</evidence>
<gene>
    <name evidence="5" type="ORF">GA0070564_11248</name>
</gene>
<dbReference type="STRING" id="262898.GA0070564_11248"/>
<evidence type="ECO:0000259" key="4">
    <source>
        <dbReference type="Pfam" id="PF00171"/>
    </source>
</evidence>
<dbReference type="GO" id="GO:0008911">
    <property type="term" value="F:lactaldehyde dehydrogenase (NAD+) activity"/>
    <property type="evidence" value="ECO:0007669"/>
    <property type="project" value="TreeGrafter"/>
</dbReference>
<keyword evidence="6" id="KW-1185">Reference proteome</keyword>
<dbReference type="Proteomes" id="UP000199504">
    <property type="component" value="Unassembled WGS sequence"/>
</dbReference>
<organism evidence="5 6">
    <name type="scientific">Micromonospora mirobrigensis</name>
    <dbReference type="NCBI Taxonomy" id="262898"/>
    <lineage>
        <taxon>Bacteria</taxon>
        <taxon>Bacillati</taxon>
        <taxon>Actinomycetota</taxon>
        <taxon>Actinomycetes</taxon>
        <taxon>Micromonosporales</taxon>
        <taxon>Micromonosporaceae</taxon>
        <taxon>Micromonospora</taxon>
    </lineage>
</organism>
<dbReference type="InterPro" id="IPR016161">
    <property type="entry name" value="Ald_DH/histidinol_DH"/>
</dbReference>
<evidence type="ECO:0000313" key="6">
    <source>
        <dbReference type="Proteomes" id="UP000199504"/>
    </source>
</evidence>
<protein>
    <submittedName>
        <fullName evidence="5">Aldehyde dehydrogenase family protein</fullName>
    </submittedName>
</protein>
<dbReference type="PANTHER" id="PTHR42991">
    <property type="entry name" value="ALDEHYDE DEHYDROGENASE"/>
    <property type="match status" value="1"/>
</dbReference>
<dbReference type="Pfam" id="PF00171">
    <property type="entry name" value="Aldedh"/>
    <property type="match status" value="1"/>
</dbReference>
<dbReference type="InterPro" id="IPR051020">
    <property type="entry name" value="ALDH-related_metabolic_enz"/>
</dbReference>
<evidence type="ECO:0000313" key="5">
    <source>
        <dbReference type="EMBL" id="SCF45864.1"/>
    </source>
</evidence>
<feature type="domain" description="Aldehyde dehydrogenase" evidence="4">
    <location>
        <begin position="1"/>
        <end position="98"/>
    </location>
</feature>
<reference evidence="6" key="1">
    <citation type="submission" date="2016-06" db="EMBL/GenBank/DDBJ databases">
        <authorList>
            <person name="Varghese N."/>
            <person name="Submissions Spin"/>
        </authorList>
    </citation>
    <scope>NUCLEOTIDE SEQUENCE [LARGE SCALE GENOMIC DNA]</scope>
    <source>
        <strain evidence="6">DSM 44830</strain>
    </source>
</reference>
<keyword evidence="2" id="KW-0560">Oxidoreductase</keyword>
<dbReference type="PANTHER" id="PTHR42991:SF1">
    <property type="entry name" value="ALDEHYDE DEHYDROGENASE"/>
    <property type="match status" value="1"/>
</dbReference>
<comment type="similarity">
    <text evidence="1">Belongs to the aldehyde dehydrogenase family.</text>
</comment>
<name>A0A1C5ALI0_9ACTN</name>